<organism evidence="2 3">
    <name type="scientific">Auraticoccus monumenti</name>
    <dbReference type="NCBI Taxonomy" id="675864"/>
    <lineage>
        <taxon>Bacteria</taxon>
        <taxon>Bacillati</taxon>
        <taxon>Actinomycetota</taxon>
        <taxon>Actinomycetes</taxon>
        <taxon>Propionibacteriales</taxon>
        <taxon>Propionibacteriaceae</taxon>
        <taxon>Auraticoccus</taxon>
    </lineage>
</organism>
<evidence type="ECO:0000313" key="3">
    <source>
        <dbReference type="Proteomes" id="UP000198546"/>
    </source>
</evidence>
<dbReference type="OrthoDB" id="9774199at2"/>
<dbReference type="STRING" id="675864.SAMN04489747_0287"/>
<dbReference type="InterPro" id="IPR036291">
    <property type="entry name" value="NAD(P)-bd_dom_sf"/>
</dbReference>
<sequence length="331" mass="35355">MDIVVIGGTGHIGSFLVPRLVRGGHRVTTVQRGTREPYVDDAAWEDVRRVVLDRDAAEADGSFAGAVAELGARTVVDLTCFTEDSARHLLDGLVGRVEHLVHCGTLWTHGPSLLQPALEDDPHRAPVGEYGTRKLAVERLLLAQSEDGLPTTVIHPGHISGPGWPVITPLGNLDPRVWQSLAAGEPLHAPGSGAEILHHVHADDVAQLFERAVEAPEAGVGHAFHAVAAQAMTVRGFAGLAAAWWGREADLVLVGWDEFRAEVGEDHATASWEHLSRSIVGSIELGRSLLGFEPAFTAEQAAHQSVVSQVRAGTLDVPEPHPLDQQDATAR</sequence>
<name>A0A1G6SCW9_9ACTN</name>
<proteinExistence type="predicted"/>
<dbReference type="RefSeq" id="WP_090589917.1">
    <property type="nucleotide sequence ID" value="NZ_LT629688.1"/>
</dbReference>
<feature type="domain" description="NAD-dependent epimerase/dehydratase" evidence="1">
    <location>
        <begin position="3"/>
        <end position="222"/>
    </location>
</feature>
<dbReference type="SUPFAM" id="SSF51735">
    <property type="entry name" value="NAD(P)-binding Rossmann-fold domains"/>
    <property type="match status" value="1"/>
</dbReference>
<dbReference type="Gene3D" id="3.40.50.720">
    <property type="entry name" value="NAD(P)-binding Rossmann-like Domain"/>
    <property type="match status" value="1"/>
</dbReference>
<reference evidence="2 3" key="1">
    <citation type="submission" date="2016-10" db="EMBL/GenBank/DDBJ databases">
        <authorList>
            <person name="de Groot N.N."/>
        </authorList>
    </citation>
    <scope>NUCLEOTIDE SEQUENCE [LARGE SCALE GENOMIC DNA]</scope>
    <source>
        <strain evidence="2 3">MON 2.2</strain>
    </source>
</reference>
<dbReference type="Proteomes" id="UP000198546">
    <property type="component" value="Chromosome i"/>
</dbReference>
<protein>
    <submittedName>
        <fullName evidence="2">Nucleoside-diphosphate-sugar epimerase</fullName>
    </submittedName>
</protein>
<dbReference type="PANTHER" id="PTHR43245">
    <property type="entry name" value="BIFUNCTIONAL POLYMYXIN RESISTANCE PROTEIN ARNA"/>
    <property type="match status" value="1"/>
</dbReference>
<keyword evidence="3" id="KW-1185">Reference proteome</keyword>
<dbReference type="InterPro" id="IPR050177">
    <property type="entry name" value="Lipid_A_modif_metabolic_enz"/>
</dbReference>
<accession>A0A1G6SCW9</accession>
<evidence type="ECO:0000259" key="1">
    <source>
        <dbReference type="Pfam" id="PF01370"/>
    </source>
</evidence>
<evidence type="ECO:0000313" key="2">
    <source>
        <dbReference type="EMBL" id="SDD14521.1"/>
    </source>
</evidence>
<dbReference type="InterPro" id="IPR001509">
    <property type="entry name" value="Epimerase_deHydtase"/>
</dbReference>
<dbReference type="Pfam" id="PF01370">
    <property type="entry name" value="Epimerase"/>
    <property type="match status" value="1"/>
</dbReference>
<dbReference type="EMBL" id="LT629688">
    <property type="protein sequence ID" value="SDD14521.1"/>
    <property type="molecule type" value="Genomic_DNA"/>
</dbReference>
<gene>
    <name evidence="2" type="ORF">SAMN04489747_0287</name>
</gene>
<dbReference type="AlphaFoldDB" id="A0A1G6SCW9"/>